<dbReference type="eggNOG" id="ENOG502S51U">
    <property type="taxonomic scope" value="Eukaryota"/>
</dbReference>
<reference evidence="7" key="3">
    <citation type="submission" date="2015-02" db="UniProtKB">
        <authorList>
            <consortium name="EnsemblProtists"/>
        </authorList>
    </citation>
    <scope>IDENTIFICATION</scope>
    <source>
        <strain evidence="7">DAOM BR144</strain>
    </source>
</reference>
<dbReference type="GO" id="GO:0051537">
    <property type="term" value="F:2 iron, 2 sulfur cluster binding"/>
    <property type="evidence" value="ECO:0007669"/>
    <property type="project" value="UniProtKB-KW"/>
</dbReference>
<keyword evidence="2" id="KW-0479">Metal-binding</keyword>
<evidence type="ECO:0000256" key="3">
    <source>
        <dbReference type="ARBA" id="ARBA00023004"/>
    </source>
</evidence>
<dbReference type="InParanoid" id="K3WKD0"/>
<dbReference type="SUPFAM" id="SSF50022">
    <property type="entry name" value="ISP domain"/>
    <property type="match status" value="1"/>
</dbReference>
<evidence type="ECO:0000256" key="1">
    <source>
        <dbReference type="ARBA" id="ARBA00022714"/>
    </source>
</evidence>
<proteinExistence type="predicted"/>
<dbReference type="HOGENOM" id="CLU_985104_0_0_1"/>
<dbReference type="Pfam" id="PF22543">
    <property type="entry name" value="Rieske_4"/>
    <property type="match status" value="1"/>
</dbReference>
<dbReference type="EnsemblProtists" id="PYU1_T005422">
    <property type="protein sequence ID" value="PYU1_T005422"/>
    <property type="gene ID" value="PYU1_G005411"/>
</dbReference>
<dbReference type="VEuPathDB" id="FungiDB:PYU1_G005411"/>
<evidence type="ECO:0000256" key="5">
    <source>
        <dbReference type="SAM" id="MobiDB-lite"/>
    </source>
</evidence>
<dbReference type="EMBL" id="GL376633">
    <property type="status" value="NOT_ANNOTATED_CDS"/>
    <property type="molecule type" value="Genomic_DNA"/>
</dbReference>
<dbReference type="PANTHER" id="PTHR21496:SF25">
    <property type="entry name" value="RIESKE DOMAIN-CONTAINING PROTEIN"/>
    <property type="match status" value="1"/>
</dbReference>
<evidence type="ECO:0000313" key="7">
    <source>
        <dbReference type="EnsemblProtists" id="PYU1_T005422"/>
    </source>
</evidence>
<evidence type="ECO:0000259" key="6">
    <source>
        <dbReference type="PROSITE" id="PS51296"/>
    </source>
</evidence>
<sequence>MWGSRSSSSSSSGRSSGSGASARAPPTLRYEDEDALFLRLQREQEAAKYLWFDSFVRPEEVLEASEHRPKYEMSVTGKKRIKPGSRTVTIGTKVEINGKDVAIFKNNGEFFAIDDTCPHQGASLHLGDIEEIDGMVCVSCPRHHWPFSLEDGSCIIPVKIKAQWHPVQVRTCRLMGIKQSKTNTSQSAPAPEPLALVKTSTGVIVRIPDPTTGASTFHHNPRFVAPLTVSDILHNGESQSLPVGEGNQVMVARAGIKNDALKGKIVYVTKPPRQLAARSTTGS</sequence>
<reference evidence="8" key="2">
    <citation type="submission" date="2010-04" db="EMBL/GenBank/DDBJ databases">
        <authorList>
            <person name="Buell R."/>
            <person name="Hamilton J."/>
            <person name="Hostetler J."/>
        </authorList>
    </citation>
    <scope>NUCLEOTIDE SEQUENCE [LARGE SCALE GENOMIC DNA]</scope>
    <source>
        <strain evidence="8">DAOM:BR144</strain>
    </source>
</reference>
<evidence type="ECO:0000256" key="4">
    <source>
        <dbReference type="ARBA" id="ARBA00023014"/>
    </source>
</evidence>
<dbReference type="PANTHER" id="PTHR21496">
    <property type="entry name" value="FERREDOXIN-RELATED"/>
    <property type="match status" value="1"/>
</dbReference>
<evidence type="ECO:0000256" key="2">
    <source>
        <dbReference type="ARBA" id="ARBA00022723"/>
    </source>
</evidence>
<reference evidence="8" key="1">
    <citation type="journal article" date="2010" name="Genome Biol.">
        <title>Genome sequence of the necrotrophic plant pathogen Pythium ultimum reveals original pathogenicity mechanisms and effector repertoire.</title>
        <authorList>
            <person name="Levesque C.A."/>
            <person name="Brouwer H."/>
            <person name="Cano L."/>
            <person name="Hamilton J.P."/>
            <person name="Holt C."/>
            <person name="Huitema E."/>
            <person name="Raffaele S."/>
            <person name="Robideau G.P."/>
            <person name="Thines M."/>
            <person name="Win J."/>
            <person name="Zerillo M.M."/>
            <person name="Beakes G.W."/>
            <person name="Boore J.L."/>
            <person name="Busam D."/>
            <person name="Dumas B."/>
            <person name="Ferriera S."/>
            <person name="Fuerstenberg S.I."/>
            <person name="Gachon C.M."/>
            <person name="Gaulin E."/>
            <person name="Govers F."/>
            <person name="Grenville-Briggs L."/>
            <person name="Horner N."/>
            <person name="Hostetler J."/>
            <person name="Jiang R.H."/>
            <person name="Johnson J."/>
            <person name="Krajaejun T."/>
            <person name="Lin H."/>
            <person name="Meijer H.J."/>
            <person name="Moore B."/>
            <person name="Morris P."/>
            <person name="Phuntmart V."/>
            <person name="Puiu D."/>
            <person name="Shetty J."/>
            <person name="Stajich J.E."/>
            <person name="Tripathy S."/>
            <person name="Wawra S."/>
            <person name="van West P."/>
            <person name="Whitty B.R."/>
            <person name="Coutinho P.M."/>
            <person name="Henrissat B."/>
            <person name="Martin F."/>
            <person name="Thomas P.D."/>
            <person name="Tyler B.M."/>
            <person name="De Vries R.P."/>
            <person name="Kamoun S."/>
            <person name="Yandell M."/>
            <person name="Tisserat N."/>
            <person name="Buell C.R."/>
        </authorList>
    </citation>
    <scope>NUCLEOTIDE SEQUENCE</scope>
    <source>
        <strain evidence="8">DAOM:BR144</strain>
    </source>
</reference>
<dbReference type="PROSITE" id="PS51296">
    <property type="entry name" value="RIESKE"/>
    <property type="match status" value="1"/>
</dbReference>
<dbReference type="GO" id="GO:0046872">
    <property type="term" value="F:metal ion binding"/>
    <property type="evidence" value="ECO:0007669"/>
    <property type="project" value="UniProtKB-KW"/>
</dbReference>
<dbReference type="InterPro" id="IPR036922">
    <property type="entry name" value="Rieske_2Fe-2S_sf"/>
</dbReference>
<dbReference type="Gene3D" id="2.102.10.10">
    <property type="entry name" value="Rieske [2Fe-2S] iron-sulphur domain"/>
    <property type="match status" value="1"/>
</dbReference>
<keyword evidence="8" id="KW-1185">Reference proteome</keyword>
<accession>K3WKD0</accession>
<feature type="domain" description="Rieske" evidence="6">
    <location>
        <begin position="73"/>
        <end position="176"/>
    </location>
</feature>
<dbReference type="AlphaFoldDB" id="K3WKD0"/>
<feature type="region of interest" description="Disordered" evidence="5">
    <location>
        <begin position="1"/>
        <end position="27"/>
    </location>
</feature>
<name>K3WKD0_GLOUD</name>
<dbReference type="Proteomes" id="UP000019132">
    <property type="component" value="Unassembled WGS sequence"/>
</dbReference>
<dbReference type="InterPro" id="IPR054716">
    <property type="entry name" value="Sol_Rieske_ferrdox_dom"/>
</dbReference>
<keyword evidence="4" id="KW-0411">Iron-sulfur</keyword>
<protein>
    <recommendedName>
        <fullName evidence="6">Rieske domain-containing protein</fullName>
    </recommendedName>
</protein>
<organism evidence="7 8">
    <name type="scientific">Globisporangium ultimum (strain ATCC 200006 / CBS 805.95 / DAOM BR144)</name>
    <name type="common">Pythium ultimum</name>
    <dbReference type="NCBI Taxonomy" id="431595"/>
    <lineage>
        <taxon>Eukaryota</taxon>
        <taxon>Sar</taxon>
        <taxon>Stramenopiles</taxon>
        <taxon>Oomycota</taxon>
        <taxon>Peronosporomycetes</taxon>
        <taxon>Pythiales</taxon>
        <taxon>Pythiaceae</taxon>
        <taxon>Globisporangium</taxon>
    </lineage>
</organism>
<keyword evidence="1" id="KW-0001">2Fe-2S</keyword>
<dbReference type="InterPro" id="IPR017941">
    <property type="entry name" value="Rieske_2Fe-2S"/>
</dbReference>
<keyword evidence="3" id="KW-0408">Iron</keyword>
<evidence type="ECO:0000313" key="8">
    <source>
        <dbReference type="Proteomes" id="UP000019132"/>
    </source>
</evidence>
<feature type="compositionally biased region" description="Low complexity" evidence="5">
    <location>
        <begin position="1"/>
        <end position="24"/>
    </location>
</feature>